<dbReference type="KEGG" id="cpau:EHF44_01385"/>
<dbReference type="EMBL" id="CP033968">
    <property type="protein sequence ID" value="AZG12149.1"/>
    <property type="molecule type" value="Genomic_DNA"/>
</dbReference>
<reference evidence="3" key="1">
    <citation type="submission" date="2018-11" db="EMBL/GenBank/DDBJ databases">
        <title>FDA dAtabase for Regulatory Grade micrObial Sequences (FDA-ARGOS): Supporting development and validation of Infectious Disease Dx tests.</title>
        <authorList>
            <person name="Goldberg B."/>
            <person name="Campos J."/>
            <person name="Tallon L."/>
            <person name="Sadzewicz L."/>
            <person name="Zhao X."/>
            <person name="Vavikolanu K."/>
            <person name="Mehta A."/>
            <person name="Aluvathingal J."/>
            <person name="Nadendla S."/>
            <person name="Geyer C."/>
            <person name="Nandy P."/>
            <person name="Yan Y."/>
            <person name="Sichtig H."/>
        </authorList>
    </citation>
    <scope>NUCLEOTIDE SEQUENCE [LARGE SCALE GENOMIC DNA]</scope>
    <source>
        <strain evidence="3">FDAARGOS_614</strain>
        <plasmid evidence="3">unnamed1</plasmid>
    </source>
</reference>
<evidence type="ECO:0000313" key="2">
    <source>
        <dbReference type="EMBL" id="AZG12149.1"/>
    </source>
</evidence>
<accession>A0A3G8GVY7</accession>
<dbReference type="PROSITE" id="PS51257">
    <property type="entry name" value="PROKAR_LIPOPROTEIN"/>
    <property type="match status" value="1"/>
</dbReference>
<keyword evidence="2" id="KW-0614">Plasmid</keyword>
<keyword evidence="1" id="KW-0732">Signal</keyword>
<dbReference type="Proteomes" id="UP000270411">
    <property type="component" value="Plasmid unnamed1"/>
</dbReference>
<dbReference type="RefSeq" id="WP_011229373.1">
    <property type="nucleotide sequence ID" value="NZ_CP033968.1"/>
</dbReference>
<dbReference type="NCBIfam" id="TIGR02743">
    <property type="entry name" value="TraW"/>
    <property type="match status" value="1"/>
</dbReference>
<dbReference type="OrthoDB" id="6625590at2"/>
<gene>
    <name evidence="2" type="primary">traW</name>
    <name evidence="2" type="ORF">EHF44_01385</name>
</gene>
<feature type="chain" id="PRO_5018333351" evidence="1">
    <location>
        <begin position="23"/>
        <end position="210"/>
    </location>
</feature>
<geneLocation type="plasmid" evidence="2">
    <name>unnamed1</name>
</geneLocation>
<evidence type="ECO:0000256" key="1">
    <source>
        <dbReference type="SAM" id="SignalP"/>
    </source>
</evidence>
<protein>
    <submittedName>
        <fullName evidence="2">Type-F conjugative transfer system protein TraW</fullName>
    </submittedName>
</protein>
<organism evidence="2 3">
    <name type="scientific">Cupriavidus pauculus</name>
    <dbReference type="NCBI Taxonomy" id="82633"/>
    <lineage>
        <taxon>Bacteria</taxon>
        <taxon>Pseudomonadati</taxon>
        <taxon>Pseudomonadota</taxon>
        <taxon>Betaproteobacteria</taxon>
        <taxon>Burkholderiales</taxon>
        <taxon>Burkholderiaceae</taxon>
        <taxon>Cupriavidus</taxon>
    </lineage>
</organism>
<name>A0A3G8GVY7_9BURK</name>
<dbReference type="InterPro" id="IPR014114">
    <property type="entry name" value="TraW"/>
</dbReference>
<feature type="signal peptide" evidence="1">
    <location>
        <begin position="1"/>
        <end position="22"/>
    </location>
</feature>
<proteinExistence type="predicted"/>
<dbReference type="AlphaFoldDB" id="A0A3G8GVY7"/>
<sequence length="210" mass="23726">MKVSRRTTALFLGLALSTIACASFAESLGRYGNTWDIQEQDAVDMIKGRLTNMEKQGQLKKFWEDYRNKQLSNLENPPPVPGISTATGPKVWTFDPTYTYPDNVKDHLGNVLVPAGTKLNPLDFTALSKAIVFIDGRDPKQVQYAKKRIDENPRDKVVLVAGSFLKLDREWKRPVYFDQQGILTQHFGIKRVPAVLSQKGKMLQVEEFAP</sequence>
<evidence type="ECO:0000313" key="3">
    <source>
        <dbReference type="Proteomes" id="UP000270411"/>
    </source>
</evidence>